<proteinExistence type="predicted"/>
<evidence type="ECO:0000313" key="1">
    <source>
        <dbReference type="EMBL" id="KIM42644.1"/>
    </source>
</evidence>
<dbReference type="OrthoDB" id="2730545at2759"/>
<evidence type="ECO:0000313" key="2">
    <source>
        <dbReference type="Proteomes" id="UP000053424"/>
    </source>
</evidence>
<reference evidence="1 2" key="1">
    <citation type="submission" date="2014-04" db="EMBL/GenBank/DDBJ databases">
        <authorList>
            <consortium name="DOE Joint Genome Institute"/>
            <person name="Kuo A."/>
            <person name="Gay G."/>
            <person name="Dore J."/>
            <person name="Kohler A."/>
            <person name="Nagy L.G."/>
            <person name="Floudas D."/>
            <person name="Copeland A."/>
            <person name="Barry K.W."/>
            <person name="Cichocki N."/>
            <person name="Veneault-Fourrey C."/>
            <person name="LaButti K."/>
            <person name="Lindquist E.A."/>
            <person name="Lipzen A."/>
            <person name="Lundell T."/>
            <person name="Morin E."/>
            <person name="Murat C."/>
            <person name="Sun H."/>
            <person name="Tunlid A."/>
            <person name="Henrissat B."/>
            <person name="Grigoriev I.V."/>
            <person name="Hibbett D.S."/>
            <person name="Martin F."/>
            <person name="Nordberg H.P."/>
            <person name="Cantor M.N."/>
            <person name="Hua S.X."/>
        </authorList>
    </citation>
    <scope>NUCLEOTIDE SEQUENCE [LARGE SCALE GENOMIC DNA]</scope>
    <source>
        <strain evidence="2">h7</strain>
    </source>
</reference>
<reference evidence="2" key="2">
    <citation type="submission" date="2015-01" db="EMBL/GenBank/DDBJ databases">
        <title>Evolutionary Origins and Diversification of the Mycorrhizal Mutualists.</title>
        <authorList>
            <consortium name="DOE Joint Genome Institute"/>
            <consortium name="Mycorrhizal Genomics Consortium"/>
            <person name="Kohler A."/>
            <person name="Kuo A."/>
            <person name="Nagy L.G."/>
            <person name="Floudas D."/>
            <person name="Copeland A."/>
            <person name="Barry K.W."/>
            <person name="Cichocki N."/>
            <person name="Veneault-Fourrey C."/>
            <person name="LaButti K."/>
            <person name="Lindquist E.A."/>
            <person name="Lipzen A."/>
            <person name="Lundell T."/>
            <person name="Morin E."/>
            <person name="Murat C."/>
            <person name="Riley R."/>
            <person name="Ohm R."/>
            <person name="Sun H."/>
            <person name="Tunlid A."/>
            <person name="Henrissat B."/>
            <person name="Grigoriev I.V."/>
            <person name="Hibbett D.S."/>
            <person name="Martin F."/>
        </authorList>
    </citation>
    <scope>NUCLEOTIDE SEQUENCE [LARGE SCALE GENOMIC DNA]</scope>
    <source>
        <strain evidence="2">h7</strain>
    </source>
</reference>
<sequence>RVWLSNANIKCLVWGEDALAFIHFFPTILFGLHLVVADEDLEKASNEIMRSLPYAIYTGADRRYVEFIYFDASQPRTFPHAVHLEPTTPQDKRHIDDPEMIFIHPQSQVYLDANDNSRSVSLPPFPDTIRFPTRRAFLDSLIEMYLHPPIGRVHTQLKLTSSVWISYFFVYTLRNRPTALPNGDLEREHAAMLQSLRPENRPYFEAFTRDEPCNTRIHALRRKEILEKLGYAILFLFISTGKQNLPNPPPCGC</sequence>
<feature type="non-terminal residue" evidence="1">
    <location>
        <position position="1"/>
    </location>
</feature>
<keyword evidence="2" id="KW-1185">Reference proteome</keyword>
<organism evidence="1 2">
    <name type="scientific">Hebeloma cylindrosporum</name>
    <dbReference type="NCBI Taxonomy" id="76867"/>
    <lineage>
        <taxon>Eukaryota</taxon>
        <taxon>Fungi</taxon>
        <taxon>Dikarya</taxon>
        <taxon>Basidiomycota</taxon>
        <taxon>Agaricomycotina</taxon>
        <taxon>Agaricomycetes</taxon>
        <taxon>Agaricomycetidae</taxon>
        <taxon>Agaricales</taxon>
        <taxon>Agaricineae</taxon>
        <taxon>Hymenogastraceae</taxon>
        <taxon>Hebeloma</taxon>
    </lineage>
</organism>
<dbReference type="AlphaFoldDB" id="A0A0C3CEN5"/>
<dbReference type="Proteomes" id="UP000053424">
    <property type="component" value="Unassembled WGS sequence"/>
</dbReference>
<name>A0A0C3CEN5_HEBCY</name>
<accession>A0A0C3CEN5</accession>
<protein>
    <submittedName>
        <fullName evidence="1">Uncharacterized protein</fullName>
    </submittedName>
</protein>
<gene>
    <name evidence="1" type="ORF">M413DRAFT_408577</name>
</gene>
<dbReference type="HOGENOM" id="CLU_1100682_0_0_1"/>
<dbReference type="EMBL" id="KN831777">
    <property type="protein sequence ID" value="KIM42644.1"/>
    <property type="molecule type" value="Genomic_DNA"/>
</dbReference>